<protein>
    <submittedName>
        <fullName evidence="1">Uncharacterized protein</fullName>
    </submittedName>
</protein>
<dbReference type="AlphaFoldDB" id="A0A199VN34"/>
<reference evidence="1 2" key="1">
    <citation type="journal article" date="2016" name="DNA Res.">
        <title>The draft genome of MD-2 pineapple using hybrid error correction of long reads.</title>
        <authorList>
            <person name="Redwan R.M."/>
            <person name="Saidin A."/>
            <person name="Kumar S.V."/>
        </authorList>
    </citation>
    <scope>NUCLEOTIDE SEQUENCE [LARGE SCALE GENOMIC DNA]</scope>
    <source>
        <strain evidence="2">cv. MD2</strain>
        <tissue evidence="1">Leaf</tissue>
    </source>
</reference>
<evidence type="ECO:0000313" key="1">
    <source>
        <dbReference type="EMBL" id="OAY78125.1"/>
    </source>
</evidence>
<dbReference type="Proteomes" id="UP000092600">
    <property type="component" value="Unassembled WGS sequence"/>
</dbReference>
<organism evidence="1 2">
    <name type="scientific">Ananas comosus</name>
    <name type="common">Pineapple</name>
    <name type="synonym">Ananas ananas</name>
    <dbReference type="NCBI Taxonomy" id="4615"/>
    <lineage>
        <taxon>Eukaryota</taxon>
        <taxon>Viridiplantae</taxon>
        <taxon>Streptophyta</taxon>
        <taxon>Embryophyta</taxon>
        <taxon>Tracheophyta</taxon>
        <taxon>Spermatophyta</taxon>
        <taxon>Magnoliopsida</taxon>
        <taxon>Liliopsida</taxon>
        <taxon>Poales</taxon>
        <taxon>Bromeliaceae</taxon>
        <taxon>Bromelioideae</taxon>
        <taxon>Ananas</taxon>
    </lineage>
</organism>
<proteinExistence type="predicted"/>
<name>A0A199VN34_ANACO</name>
<dbReference type="EMBL" id="LSRQ01001366">
    <property type="protein sequence ID" value="OAY78125.1"/>
    <property type="molecule type" value="Genomic_DNA"/>
</dbReference>
<sequence>MGRWKGQAHWPGHWAAAFPTHTERRKSETMDFWAGVKRPYQRTETGMSPSSTAPSWYVRRFGCGWYKAASFRDPVDARAKLIRSMLSTSNK</sequence>
<gene>
    <name evidence="1" type="ORF">ACMD2_06982</name>
</gene>
<comment type="caution">
    <text evidence="1">The sequence shown here is derived from an EMBL/GenBank/DDBJ whole genome shotgun (WGS) entry which is preliminary data.</text>
</comment>
<evidence type="ECO:0000313" key="2">
    <source>
        <dbReference type="Proteomes" id="UP000092600"/>
    </source>
</evidence>
<accession>A0A199VN34</accession>